<evidence type="ECO:0000313" key="1">
    <source>
        <dbReference type="EMBL" id="OGG14328.1"/>
    </source>
</evidence>
<gene>
    <name evidence="1" type="ORF">A2773_03450</name>
</gene>
<protein>
    <submittedName>
        <fullName evidence="1">Uncharacterized protein</fullName>
    </submittedName>
</protein>
<name>A0A1F5ZPF9_9BACT</name>
<sequence length="93" mass="10779">MTIHQLAKQLNISPEKLEKESLRAFLLTRLGEVEAKRHKILKRYIVESASDWDDKAKAGKRREEGYQGVVDYFNLDSLDADKEEIVKQLLSFS</sequence>
<dbReference type="STRING" id="1798375.A2773_03450"/>
<evidence type="ECO:0000313" key="2">
    <source>
        <dbReference type="Proteomes" id="UP000177383"/>
    </source>
</evidence>
<organism evidence="1 2">
    <name type="scientific">Candidatus Gottesmanbacteria bacterium RIFCSPHIGHO2_01_FULL_39_10</name>
    <dbReference type="NCBI Taxonomy" id="1798375"/>
    <lineage>
        <taxon>Bacteria</taxon>
        <taxon>Candidatus Gottesmaniibacteriota</taxon>
    </lineage>
</organism>
<proteinExistence type="predicted"/>
<dbReference type="AlphaFoldDB" id="A0A1F5ZPF9"/>
<accession>A0A1F5ZPF9</accession>
<dbReference type="EMBL" id="MFJE01000021">
    <property type="protein sequence ID" value="OGG14328.1"/>
    <property type="molecule type" value="Genomic_DNA"/>
</dbReference>
<comment type="caution">
    <text evidence="1">The sequence shown here is derived from an EMBL/GenBank/DDBJ whole genome shotgun (WGS) entry which is preliminary data.</text>
</comment>
<reference evidence="1 2" key="1">
    <citation type="journal article" date="2016" name="Nat. Commun.">
        <title>Thousands of microbial genomes shed light on interconnected biogeochemical processes in an aquifer system.</title>
        <authorList>
            <person name="Anantharaman K."/>
            <person name="Brown C.T."/>
            <person name="Hug L.A."/>
            <person name="Sharon I."/>
            <person name="Castelle C.J."/>
            <person name="Probst A.J."/>
            <person name="Thomas B.C."/>
            <person name="Singh A."/>
            <person name="Wilkins M.J."/>
            <person name="Karaoz U."/>
            <person name="Brodie E.L."/>
            <person name="Williams K.H."/>
            <person name="Hubbard S.S."/>
            <person name="Banfield J.F."/>
        </authorList>
    </citation>
    <scope>NUCLEOTIDE SEQUENCE [LARGE SCALE GENOMIC DNA]</scope>
</reference>
<dbReference type="Proteomes" id="UP000177383">
    <property type="component" value="Unassembled WGS sequence"/>
</dbReference>